<dbReference type="EMBL" id="JARKIE010000135">
    <property type="protein sequence ID" value="KAJ7678362.1"/>
    <property type="molecule type" value="Genomic_DNA"/>
</dbReference>
<keyword evidence="6" id="KW-1185">Reference proteome</keyword>
<sequence length="198" mass="22161">MDQFSITLLGQDGAGKTALADRFTHNRFVEVPTSKPKQIYDPTIELYHKQWAVDSAPCFIEVLDGSGSDEGMDSRLIDRYIRKGQGFFLMYSVASRDSFEVVDYFWKWVLRIKSETALLILLATKCDWGALGRAVPTEEGAALARQFGCPFLEVSAKTGINVERAFSDLVRLLRQNTPEATAPQESSERTGNKKCIVL</sequence>
<organism evidence="5 6">
    <name type="scientific">Mycena rosella</name>
    <name type="common">Pink bonnet</name>
    <name type="synonym">Agaricus rosellus</name>
    <dbReference type="NCBI Taxonomy" id="1033263"/>
    <lineage>
        <taxon>Eukaryota</taxon>
        <taxon>Fungi</taxon>
        <taxon>Dikarya</taxon>
        <taxon>Basidiomycota</taxon>
        <taxon>Agaricomycotina</taxon>
        <taxon>Agaricomycetes</taxon>
        <taxon>Agaricomycetidae</taxon>
        <taxon>Agaricales</taxon>
        <taxon>Marasmiineae</taxon>
        <taxon>Mycenaceae</taxon>
        <taxon>Mycena</taxon>
    </lineage>
</organism>
<dbReference type="AlphaFoldDB" id="A0AAD7G8J5"/>
<dbReference type="Pfam" id="PF00071">
    <property type="entry name" value="Ras"/>
    <property type="match status" value="1"/>
</dbReference>
<dbReference type="GO" id="GO:0005525">
    <property type="term" value="F:GTP binding"/>
    <property type="evidence" value="ECO:0007669"/>
    <property type="project" value="UniProtKB-KW"/>
</dbReference>
<dbReference type="Proteomes" id="UP001221757">
    <property type="component" value="Unassembled WGS sequence"/>
</dbReference>
<dbReference type="GO" id="GO:0003924">
    <property type="term" value="F:GTPase activity"/>
    <property type="evidence" value="ECO:0007669"/>
    <property type="project" value="InterPro"/>
</dbReference>
<dbReference type="SUPFAM" id="SSF52540">
    <property type="entry name" value="P-loop containing nucleoside triphosphate hydrolases"/>
    <property type="match status" value="1"/>
</dbReference>
<comment type="caution">
    <text evidence="5">The sequence shown here is derived from an EMBL/GenBank/DDBJ whole genome shotgun (WGS) entry which is preliminary data.</text>
</comment>
<feature type="region of interest" description="Disordered" evidence="4">
    <location>
        <begin position="177"/>
        <end position="198"/>
    </location>
</feature>
<proteinExistence type="predicted"/>
<dbReference type="InterPro" id="IPR005225">
    <property type="entry name" value="Small_GTP-bd"/>
</dbReference>
<evidence type="ECO:0000313" key="6">
    <source>
        <dbReference type="Proteomes" id="UP001221757"/>
    </source>
</evidence>
<keyword evidence="3" id="KW-0342">GTP-binding</keyword>
<dbReference type="PROSITE" id="PS51421">
    <property type="entry name" value="RAS"/>
    <property type="match status" value="1"/>
</dbReference>
<dbReference type="NCBIfam" id="TIGR00231">
    <property type="entry name" value="small_GTP"/>
    <property type="match status" value="1"/>
</dbReference>
<dbReference type="InterPro" id="IPR001806">
    <property type="entry name" value="Small_GTPase"/>
</dbReference>
<dbReference type="SMART" id="SM00174">
    <property type="entry name" value="RHO"/>
    <property type="match status" value="1"/>
</dbReference>
<dbReference type="PRINTS" id="PR00449">
    <property type="entry name" value="RASTRNSFRMNG"/>
</dbReference>
<dbReference type="GO" id="GO:0005886">
    <property type="term" value="C:plasma membrane"/>
    <property type="evidence" value="ECO:0007669"/>
    <property type="project" value="UniProtKB-SubCell"/>
</dbReference>
<comment type="subcellular location">
    <subcellularLocation>
        <location evidence="1">Cell membrane</location>
        <topology evidence="1">Lipid-anchor</topology>
        <orientation evidence="1">Cytoplasmic side</orientation>
    </subcellularLocation>
</comment>
<dbReference type="PROSITE" id="PS51419">
    <property type="entry name" value="RAB"/>
    <property type="match status" value="1"/>
</dbReference>
<dbReference type="SMART" id="SM00175">
    <property type="entry name" value="RAB"/>
    <property type="match status" value="1"/>
</dbReference>
<evidence type="ECO:0000256" key="2">
    <source>
        <dbReference type="ARBA" id="ARBA00022741"/>
    </source>
</evidence>
<dbReference type="PANTHER" id="PTHR24070">
    <property type="entry name" value="RAS, DI-RAS, AND RHEB FAMILY MEMBERS OF SMALL GTPASE SUPERFAMILY"/>
    <property type="match status" value="1"/>
</dbReference>
<name>A0AAD7G8J5_MYCRO</name>
<evidence type="ECO:0000256" key="4">
    <source>
        <dbReference type="SAM" id="MobiDB-lite"/>
    </source>
</evidence>
<gene>
    <name evidence="5" type="ORF">B0H17DRAFT_1334183</name>
</gene>
<accession>A0AAD7G8J5</accession>
<dbReference type="GO" id="GO:0007165">
    <property type="term" value="P:signal transduction"/>
    <property type="evidence" value="ECO:0007669"/>
    <property type="project" value="InterPro"/>
</dbReference>
<evidence type="ECO:0000313" key="5">
    <source>
        <dbReference type="EMBL" id="KAJ7678362.1"/>
    </source>
</evidence>
<evidence type="ECO:0000256" key="1">
    <source>
        <dbReference type="ARBA" id="ARBA00004342"/>
    </source>
</evidence>
<reference evidence="5" key="1">
    <citation type="submission" date="2023-03" db="EMBL/GenBank/DDBJ databases">
        <title>Massive genome expansion in bonnet fungi (Mycena s.s.) driven by repeated elements and novel gene families across ecological guilds.</title>
        <authorList>
            <consortium name="Lawrence Berkeley National Laboratory"/>
            <person name="Harder C.B."/>
            <person name="Miyauchi S."/>
            <person name="Viragh M."/>
            <person name="Kuo A."/>
            <person name="Thoen E."/>
            <person name="Andreopoulos B."/>
            <person name="Lu D."/>
            <person name="Skrede I."/>
            <person name="Drula E."/>
            <person name="Henrissat B."/>
            <person name="Morin E."/>
            <person name="Kohler A."/>
            <person name="Barry K."/>
            <person name="LaButti K."/>
            <person name="Morin E."/>
            <person name="Salamov A."/>
            <person name="Lipzen A."/>
            <person name="Mereny Z."/>
            <person name="Hegedus B."/>
            <person name="Baldrian P."/>
            <person name="Stursova M."/>
            <person name="Weitz H."/>
            <person name="Taylor A."/>
            <person name="Grigoriev I.V."/>
            <person name="Nagy L.G."/>
            <person name="Martin F."/>
            <person name="Kauserud H."/>
        </authorList>
    </citation>
    <scope>NUCLEOTIDE SEQUENCE</scope>
    <source>
        <strain evidence="5">CBHHK067</strain>
    </source>
</reference>
<dbReference type="SMART" id="SM00173">
    <property type="entry name" value="RAS"/>
    <property type="match status" value="1"/>
</dbReference>
<dbReference type="InterPro" id="IPR027417">
    <property type="entry name" value="P-loop_NTPase"/>
</dbReference>
<protein>
    <submittedName>
        <fullName evidence="5">Ras protein</fullName>
    </submittedName>
</protein>
<keyword evidence="2" id="KW-0547">Nucleotide-binding</keyword>
<dbReference type="InterPro" id="IPR020849">
    <property type="entry name" value="Small_GTPase_Ras-type"/>
</dbReference>
<dbReference type="Gene3D" id="3.40.50.300">
    <property type="entry name" value="P-loop containing nucleotide triphosphate hydrolases"/>
    <property type="match status" value="1"/>
</dbReference>
<evidence type="ECO:0000256" key="3">
    <source>
        <dbReference type="ARBA" id="ARBA00023134"/>
    </source>
</evidence>